<protein>
    <recommendedName>
        <fullName evidence="4">Knottin, scorpion toxin</fullName>
    </recommendedName>
</protein>
<dbReference type="AlphaFoldDB" id="A0A6A4QVR3"/>
<keyword evidence="1" id="KW-0732">Signal</keyword>
<keyword evidence="3" id="KW-1185">Reference proteome</keyword>
<dbReference type="InterPro" id="IPR036574">
    <property type="entry name" value="Scorpion_toxin-like_sf"/>
</dbReference>
<feature type="chain" id="PRO_5025616352" description="Knottin, scorpion toxin" evidence="1">
    <location>
        <begin position="24"/>
        <end position="70"/>
    </location>
</feature>
<evidence type="ECO:0000313" key="3">
    <source>
        <dbReference type="Proteomes" id="UP000447434"/>
    </source>
</evidence>
<dbReference type="Proteomes" id="UP000447434">
    <property type="component" value="Chromosome 3"/>
</dbReference>
<name>A0A6A4QVR3_LUPAL</name>
<evidence type="ECO:0008006" key="4">
    <source>
        <dbReference type="Google" id="ProtNLM"/>
    </source>
</evidence>
<dbReference type="OrthoDB" id="1424491at2759"/>
<accession>A0A6A4QVR3</accession>
<sequence length="70" mass="7682">MALLKFVFTFMIIVLLLSHGGMAKPYCIGTCKNYPNCDAYCKSQGYKEGHCVYPSPNIPAGEVNCCCVPK</sequence>
<proteinExistence type="predicted"/>
<reference evidence="3" key="1">
    <citation type="journal article" date="2020" name="Nat. Commun.">
        <title>Genome sequence of the cluster root forming white lupin.</title>
        <authorList>
            <person name="Hufnagel B."/>
            <person name="Marques A."/>
            <person name="Soriano A."/>
            <person name="Marques L."/>
            <person name="Divol F."/>
            <person name="Doumas P."/>
            <person name="Sallet E."/>
            <person name="Mancinotti D."/>
            <person name="Carrere S."/>
            <person name="Marande W."/>
            <person name="Arribat S."/>
            <person name="Keller J."/>
            <person name="Huneau C."/>
            <person name="Blein T."/>
            <person name="Aime D."/>
            <person name="Laguerre M."/>
            <person name="Taylor J."/>
            <person name="Schubert V."/>
            <person name="Nelson M."/>
            <person name="Geu-Flores F."/>
            <person name="Crespi M."/>
            <person name="Gallardo-Guerrero K."/>
            <person name="Delaux P.-M."/>
            <person name="Salse J."/>
            <person name="Berges H."/>
            <person name="Guyot R."/>
            <person name="Gouzy J."/>
            <person name="Peret B."/>
        </authorList>
    </citation>
    <scope>NUCLEOTIDE SEQUENCE [LARGE SCALE GENOMIC DNA]</scope>
    <source>
        <strain evidence="3">cv. Amiga</strain>
    </source>
</reference>
<comment type="caution">
    <text evidence="2">The sequence shown here is derived from an EMBL/GenBank/DDBJ whole genome shotgun (WGS) entry which is preliminary data.</text>
</comment>
<evidence type="ECO:0000256" key="1">
    <source>
        <dbReference type="SAM" id="SignalP"/>
    </source>
</evidence>
<organism evidence="2 3">
    <name type="scientific">Lupinus albus</name>
    <name type="common">White lupine</name>
    <name type="synonym">Lupinus termis</name>
    <dbReference type="NCBI Taxonomy" id="3870"/>
    <lineage>
        <taxon>Eukaryota</taxon>
        <taxon>Viridiplantae</taxon>
        <taxon>Streptophyta</taxon>
        <taxon>Embryophyta</taxon>
        <taxon>Tracheophyta</taxon>
        <taxon>Spermatophyta</taxon>
        <taxon>Magnoliopsida</taxon>
        <taxon>eudicotyledons</taxon>
        <taxon>Gunneridae</taxon>
        <taxon>Pentapetalae</taxon>
        <taxon>rosids</taxon>
        <taxon>fabids</taxon>
        <taxon>Fabales</taxon>
        <taxon>Fabaceae</taxon>
        <taxon>Papilionoideae</taxon>
        <taxon>50 kb inversion clade</taxon>
        <taxon>genistoids sensu lato</taxon>
        <taxon>core genistoids</taxon>
        <taxon>Genisteae</taxon>
        <taxon>Lupinus</taxon>
    </lineage>
</organism>
<evidence type="ECO:0000313" key="2">
    <source>
        <dbReference type="EMBL" id="KAE9617563.1"/>
    </source>
</evidence>
<dbReference type="EMBL" id="WOCE01000003">
    <property type="protein sequence ID" value="KAE9617563.1"/>
    <property type="molecule type" value="Genomic_DNA"/>
</dbReference>
<dbReference type="Gene3D" id="3.30.30.10">
    <property type="entry name" value="Knottin, scorpion toxin-like"/>
    <property type="match status" value="1"/>
</dbReference>
<gene>
    <name evidence="2" type="ORF">Lalb_Chr03g0036671</name>
</gene>
<feature type="signal peptide" evidence="1">
    <location>
        <begin position="1"/>
        <end position="23"/>
    </location>
</feature>